<keyword evidence="1" id="KW-0325">Glycoprotein</keyword>
<dbReference type="Gene3D" id="2.60.40.10">
    <property type="entry name" value="Immunoglobulins"/>
    <property type="match status" value="3"/>
</dbReference>
<dbReference type="Pfam" id="PF00129">
    <property type="entry name" value="MHC_I"/>
    <property type="match status" value="1"/>
</dbReference>
<feature type="transmembrane region" description="Helical" evidence="2">
    <location>
        <begin position="146"/>
        <end position="170"/>
    </location>
</feature>
<feature type="transmembrane region" description="Helical" evidence="2">
    <location>
        <begin position="627"/>
        <end position="647"/>
    </location>
</feature>
<comment type="caution">
    <text evidence="4">The sequence shown here is derived from an EMBL/GenBank/DDBJ whole genome shotgun (WGS) entry which is preliminary data.</text>
</comment>
<dbReference type="InterPro" id="IPR037055">
    <property type="entry name" value="MHC_I-like_Ag-recog_sf"/>
</dbReference>
<dbReference type="GO" id="GO:0006955">
    <property type="term" value="P:immune response"/>
    <property type="evidence" value="ECO:0007669"/>
    <property type="project" value="TreeGrafter"/>
</dbReference>
<proteinExistence type="predicted"/>
<dbReference type="InterPro" id="IPR011162">
    <property type="entry name" value="MHC_I/II-like_Ag-recog"/>
</dbReference>
<organism evidence="4 5">
    <name type="scientific">Labeo rohita</name>
    <name type="common">Indian major carp</name>
    <name type="synonym">Cyprinus rohita</name>
    <dbReference type="NCBI Taxonomy" id="84645"/>
    <lineage>
        <taxon>Eukaryota</taxon>
        <taxon>Metazoa</taxon>
        <taxon>Chordata</taxon>
        <taxon>Craniata</taxon>
        <taxon>Vertebrata</taxon>
        <taxon>Euteleostomi</taxon>
        <taxon>Actinopterygii</taxon>
        <taxon>Neopterygii</taxon>
        <taxon>Teleostei</taxon>
        <taxon>Ostariophysi</taxon>
        <taxon>Cypriniformes</taxon>
        <taxon>Cyprinidae</taxon>
        <taxon>Labeoninae</taxon>
        <taxon>Labeonini</taxon>
        <taxon>Labeo</taxon>
    </lineage>
</organism>
<dbReference type="GO" id="GO:0009897">
    <property type="term" value="C:external side of plasma membrane"/>
    <property type="evidence" value="ECO:0007669"/>
    <property type="project" value="TreeGrafter"/>
</dbReference>
<evidence type="ECO:0000313" key="4">
    <source>
        <dbReference type="EMBL" id="RXN37255.1"/>
    </source>
</evidence>
<dbReference type="EMBL" id="QBIY01006077">
    <property type="protein sequence ID" value="RXN37255.1"/>
    <property type="molecule type" value="Genomic_DNA"/>
</dbReference>
<dbReference type="GO" id="GO:0005615">
    <property type="term" value="C:extracellular space"/>
    <property type="evidence" value="ECO:0007669"/>
    <property type="project" value="TreeGrafter"/>
</dbReference>
<evidence type="ECO:0000259" key="3">
    <source>
        <dbReference type="PROSITE" id="PS50835"/>
    </source>
</evidence>
<keyword evidence="2" id="KW-0472">Membrane</keyword>
<dbReference type="InterPro" id="IPR007110">
    <property type="entry name" value="Ig-like_dom"/>
</dbReference>
<sequence>MRWIEKSPKAKETKIMWNNQQGRRQVLKMELTNCMDCISTFNNSIRTPPALYMFASAAPHDQSKLILTCLATDFYPKHIEMNVTLNNITLQPFNSTGVRPNNNQTFQMRTSVEIHRNEHYECCVLHSNQTFTTKWDGSLESRKSHLAVGLVAAGAAGAIAFIIFVMFFIYKSGRGNERHRLQFVYTVLTKPDGFSGPVFSAVGLYDNIWISHYSNQEQAWKKYSLDVEIWRDIKVMDVSRDWYLHQVNTLANCTSSRCDGLHTLQRRVGCEVDKHSDGSVIDVNAFDEYGYDGEEFISFNFSTMQWMEKSPKAKETNMKWNNQRVRRQVLKVDLKNCMHWISTFNDSVRGPPALHMFTSAAPHNESKLILTCLATGFYPEHIEMNITQNNITLQPFSSTGVRPNNNQTFQMRTSVEINRDEKKSYECHALHSGQTSVKSWVSSELEMDLTFSLIVQFAYMHYVYSERHRLQFVYTVLTKPDGFSGPVFSAVGLYDDRRISHYSNEEQTWKRDHSDAEIWRYTEEPPPPALYMFTSKVPHDQSKLILTCLATGFYPKHIEMNITQNNITLQPFSSTGVRPNDNQTFQMRTSVEINRDEKQSYECHVLHSGQIFTTVWDGNLESRSHHWAAVAAGAFVIVVLCIMSLIYKNRR</sequence>
<gene>
    <name evidence="4" type="ORF">ROHU_002196</name>
</gene>
<feature type="domain" description="Ig-like" evidence="3">
    <location>
        <begin position="352"/>
        <end position="438"/>
    </location>
</feature>
<dbReference type="SUPFAM" id="SSF48726">
    <property type="entry name" value="Immunoglobulin"/>
    <property type="match status" value="3"/>
</dbReference>
<accession>A0A498NZ76</accession>
<dbReference type="PANTHER" id="PTHR16675">
    <property type="entry name" value="MHC CLASS I-RELATED"/>
    <property type="match status" value="1"/>
</dbReference>
<protein>
    <submittedName>
        <fullName evidence="4">Zinc-alpha-2-glyco-like isoform X1</fullName>
    </submittedName>
</protein>
<name>A0A498NZ76_LABRO</name>
<dbReference type="Gene3D" id="3.30.500.10">
    <property type="entry name" value="MHC class I-like antigen recognition-like"/>
    <property type="match status" value="2"/>
</dbReference>
<dbReference type="InterPro" id="IPR050208">
    <property type="entry name" value="MHC_class-I_related"/>
</dbReference>
<keyword evidence="2" id="KW-1133">Transmembrane helix</keyword>
<dbReference type="SUPFAM" id="SSF54452">
    <property type="entry name" value="MHC antigen-recognition domain"/>
    <property type="match status" value="1"/>
</dbReference>
<evidence type="ECO:0000256" key="1">
    <source>
        <dbReference type="ARBA" id="ARBA00023180"/>
    </source>
</evidence>
<dbReference type="PANTHER" id="PTHR16675:SF193">
    <property type="entry name" value="LOC571647 PROTEIN-RELATED"/>
    <property type="match status" value="1"/>
</dbReference>
<dbReference type="Pfam" id="PF07654">
    <property type="entry name" value="C1-set"/>
    <property type="match status" value="3"/>
</dbReference>
<keyword evidence="5" id="KW-1185">Reference proteome</keyword>
<dbReference type="SMART" id="SM00407">
    <property type="entry name" value="IGc1"/>
    <property type="match status" value="3"/>
</dbReference>
<evidence type="ECO:0000256" key="2">
    <source>
        <dbReference type="SAM" id="Phobius"/>
    </source>
</evidence>
<dbReference type="InterPro" id="IPR003597">
    <property type="entry name" value="Ig_C1-set"/>
</dbReference>
<feature type="domain" description="Ig-like" evidence="3">
    <location>
        <begin position="528"/>
        <end position="608"/>
    </location>
</feature>
<dbReference type="InterPro" id="IPR011161">
    <property type="entry name" value="MHC_I-like_Ag-recog"/>
</dbReference>
<dbReference type="PROSITE" id="PS50835">
    <property type="entry name" value="IG_LIKE"/>
    <property type="match status" value="2"/>
</dbReference>
<dbReference type="InterPro" id="IPR036179">
    <property type="entry name" value="Ig-like_dom_sf"/>
</dbReference>
<keyword evidence="2" id="KW-0812">Transmembrane</keyword>
<evidence type="ECO:0000313" key="5">
    <source>
        <dbReference type="Proteomes" id="UP000290572"/>
    </source>
</evidence>
<reference evidence="4 5" key="1">
    <citation type="submission" date="2018-03" db="EMBL/GenBank/DDBJ databases">
        <title>Draft genome sequence of Rohu Carp (Labeo rohita).</title>
        <authorList>
            <person name="Das P."/>
            <person name="Kushwaha B."/>
            <person name="Joshi C.G."/>
            <person name="Kumar D."/>
            <person name="Nagpure N.S."/>
            <person name="Sahoo L."/>
            <person name="Das S.P."/>
            <person name="Bit A."/>
            <person name="Patnaik S."/>
            <person name="Meher P.K."/>
            <person name="Jayasankar P."/>
            <person name="Koringa P.G."/>
            <person name="Patel N.V."/>
            <person name="Hinsu A.T."/>
            <person name="Kumar R."/>
            <person name="Pandey M."/>
            <person name="Agarwal S."/>
            <person name="Srivastava S."/>
            <person name="Singh M."/>
            <person name="Iquebal M.A."/>
            <person name="Jaiswal S."/>
            <person name="Angadi U.B."/>
            <person name="Kumar N."/>
            <person name="Raza M."/>
            <person name="Shah T.M."/>
            <person name="Rai A."/>
            <person name="Jena J.K."/>
        </authorList>
    </citation>
    <scope>NUCLEOTIDE SEQUENCE [LARGE SCALE GENOMIC DNA]</scope>
    <source>
        <strain evidence="4">DASCIFA01</strain>
        <tissue evidence="4">Testis</tissue>
    </source>
</reference>
<dbReference type="AlphaFoldDB" id="A0A498NZ76"/>
<dbReference type="InterPro" id="IPR013783">
    <property type="entry name" value="Ig-like_fold"/>
</dbReference>
<dbReference type="Proteomes" id="UP000290572">
    <property type="component" value="Unassembled WGS sequence"/>
</dbReference>